<keyword evidence="9" id="KW-1185">Reference proteome</keyword>
<comment type="catalytic activity">
    <reaction evidence="7">
        <text>L-cysteinyl-[prolipoprotein] + a 1,2-diacyl-sn-glycero-3-phospho-(1'-sn-glycerol) = an S-1,2-diacyl-sn-glyceryl-L-cysteinyl-[prolipoprotein] + sn-glycerol 1-phosphate + H(+)</text>
        <dbReference type="Rhea" id="RHEA:56712"/>
        <dbReference type="Rhea" id="RHEA-COMP:14679"/>
        <dbReference type="Rhea" id="RHEA-COMP:14680"/>
        <dbReference type="ChEBI" id="CHEBI:15378"/>
        <dbReference type="ChEBI" id="CHEBI:29950"/>
        <dbReference type="ChEBI" id="CHEBI:57685"/>
        <dbReference type="ChEBI" id="CHEBI:64716"/>
        <dbReference type="ChEBI" id="CHEBI:140658"/>
        <dbReference type="EC" id="2.5.1.145"/>
    </reaction>
</comment>
<evidence type="ECO:0000256" key="4">
    <source>
        <dbReference type="ARBA" id="ARBA00022692"/>
    </source>
</evidence>
<feature type="transmembrane region" description="Helical" evidence="7">
    <location>
        <begin position="103"/>
        <end position="120"/>
    </location>
</feature>
<dbReference type="InterPro" id="IPR001640">
    <property type="entry name" value="Lgt"/>
</dbReference>
<dbReference type="STRING" id="688867.SAMN05660236_5294"/>
<comment type="pathway">
    <text evidence="7">Protein modification; lipoprotein biosynthesis (diacylglyceryl transfer).</text>
</comment>
<dbReference type="Pfam" id="PF01790">
    <property type="entry name" value="LGT"/>
    <property type="match status" value="1"/>
</dbReference>
<evidence type="ECO:0000256" key="2">
    <source>
        <dbReference type="ARBA" id="ARBA00022475"/>
    </source>
</evidence>
<evidence type="ECO:0000256" key="7">
    <source>
        <dbReference type="HAMAP-Rule" id="MF_01147"/>
    </source>
</evidence>
<feature type="transmembrane region" description="Helical" evidence="7">
    <location>
        <begin position="205"/>
        <end position="224"/>
    </location>
</feature>
<evidence type="ECO:0000256" key="3">
    <source>
        <dbReference type="ARBA" id="ARBA00022679"/>
    </source>
</evidence>
<evidence type="ECO:0000256" key="1">
    <source>
        <dbReference type="ARBA" id="ARBA00007150"/>
    </source>
</evidence>
<keyword evidence="8" id="KW-0449">Lipoprotein</keyword>
<evidence type="ECO:0000313" key="9">
    <source>
        <dbReference type="Proteomes" id="UP000190961"/>
    </source>
</evidence>
<name>A0A1T5MFA4_9BACT</name>
<feature type="transmembrane region" description="Helical" evidence="7">
    <location>
        <begin position="244"/>
        <end position="262"/>
    </location>
</feature>
<comment type="function">
    <text evidence="7">Catalyzes the transfer of the diacylglyceryl group from phosphatidylglycerol to the sulfhydryl group of the N-terminal cysteine of a prolipoprotein, the first step in the formation of mature lipoproteins.</text>
</comment>
<gene>
    <name evidence="7" type="primary">lgt</name>
    <name evidence="8" type="ORF">SAMN05660236_5294</name>
</gene>
<feature type="transmembrane region" description="Helical" evidence="7">
    <location>
        <begin position="62"/>
        <end position="83"/>
    </location>
</feature>
<reference evidence="8 9" key="1">
    <citation type="submission" date="2017-02" db="EMBL/GenBank/DDBJ databases">
        <authorList>
            <person name="Peterson S.W."/>
        </authorList>
    </citation>
    <scope>NUCLEOTIDE SEQUENCE [LARGE SCALE GENOMIC DNA]</scope>
    <source>
        <strain evidence="8 9">DSM 25262</strain>
    </source>
</reference>
<evidence type="ECO:0000313" key="8">
    <source>
        <dbReference type="EMBL" id="SKC86936.1"/>
    </source>
</evidence>
<dbReference type="EC" id="2.5.1.145" evidence="7"/>
<dbReference type="AlphaFoldDB" id="A0A1T5MFA4"/>
<feature type="transmembrane region" description="Helical" evidence="7">
    <location>
        <begin position="127"/>
        <end position="145"/>
    </location>
</feature>
<evidence type="ECO:0000256" key="5">
    <source>
        <dbReference type="ARBA" id="ARBA00022989"/>
    </source>
</evidence>
<dbReference type="HAMAP" id="MF_01147">
    <property type="entry name" value="Lgt"/>
    <property type="match status" value="1"/>
</dbReference>
<dbReference type="UniPathway" id="UPA00664"/>
<dbReference type="PANTHER" id="PTHR30589">
    <property type="entry name" value="PROLIPOPROTEIN DIACYLGLYCERYL TRANSFERASE"/>
    <property type="match status" value="1"/>
</dbReference>
<dbReference type="GO" id="GO:0005886">
    <property type="term" value="C:plasma membrane"/>
    <property type="evidence" value="ECO:0007669"/>
    <property type="project" value="UniProtKB-SubCell"/>
</dbReference>
<organism evidence="8 9">
    <name type="scientific">Ohtaekwangia koreensis</name>
    <dbReference type="NCBI Taxonomy" id="688867"/>
    <lineage>
        <taxon>Bacteria</taxon>
        <taxon>Pseudomonadati</taxon>
        <taxon>Bacteroidota</taxon>
        <taxon>Cytophagia</taxon>
        <taxon>Cytophagales</taxon>
        <taxon>Fulvivirgaceae</taxon>
        <taxon>Ohtaekwangia</taxon>
    </lineage>
</organism>
<keyword evidence="4 7" id="KW-0812">Transmembrane</keyword>
<dbReference type="NCBIfam" id="TIGR00544">
    <property type="entry name" value="lgt"/>
    <property type="match status" value="1"/>
</dbReference>
<accession>A0A1T5MFA4</accession>
<dbReference type="EMBL" id="FUZU01000004">
    <property type="protein sequence ID" value="SKC86936.1"/>
    <property type="molecule type" value="Genomic_DNA"/>
</dbReference>
<dbReference type="GO" id="GO:0042158">
    <property type="term" value="P:lipoprotein biosynthetic process"/>
    <property type="evidence" value="ECO:0007669"/>
    <property type="project" value="UniProtKB-UniRule"/>
</dbReference>
<protein>
    <recommendedName>
        <fullName evidence="7">Phosphatidylglycerol--prolipoprotein diacylglyceryl transferase</fullName>
        <ecNumber evidence="7">2.5.1.145</ecNumber>
    </recommendedName>
</protein>
<dbReference type="OrthoDB" id="871140at2"/>
<proteinExistence type="inferred from homology"/>
<feature type="binding site" evidence="7">
    <location>
        <position position="146"/>
    </location>
    <ligand>
        <name>a 1,2-diacyl-sn-glycero-3-phospho-(1'-sn-glycerol)</name>
        <dbReference type="ChEBI" id="CHEBI:64716"/>
    </ligand>
</feature>
<comment type="subcellular location">
    <subcellularLocation>
        <location evidence="7">Cell membrane</location>
        <topology evidence="7">Multi-pass membrane protein</topology>
    </subcellularLocation>
</comment>
<keyword evidence="2 7" id="KW-1003">Cell membrane</keyword>
<dbReference type="GO" id="GO:0008961">
    <property type="term" value="F:phosphatidylglycerol-prolipoprotein diacylglyceryl transferase activity"/>
    <property type="evidence" value="ECO:0007669"/>
    <property type="project" value="UniProtKB-UniRule"/>
</dbReference>
<feature type="transmembrane region" description="Helical" evidence="7">
    <location>
        <begin position="179"/>
        <end position="198"/>
    </location>
</feature>
<sequence length="280" mass="31701">MELLHTFNYIIWDVNSDIFVIPFVNHPVRWYGVSWALSFLLGQQIMYYIYKKEGHSTKEVDALTIYIVIAAIIGARLGHVLFYDPIHYLKEPITILAIWEGGLASHGGAIGVLIAVYIFARKTKVNYLWIVDRLVIVSALAGALIRLGNLMNSEMVGLPTTLPWGFIFTQVDGIPRHPAQLYEAIYCLLLFIVLFMAWNSKRDTINSGFLTGWFLIVLFTLRFVDEFFKINQAEFENELTLNMGQLLSVPFVIAGIIILLTGKRIQKTDTSPSKNANGIL</sequence>
<dbReference type="Proteomes" id="UP000190961">
    <property type="component" value="Unassembled WGS sequence"/>
</dbReference>
<dbReference type="RefSeq" id="WP_079689779.1">
    <property type="nucleotide sequence ID" value="NZ_FUZU01000004.1"/>
</dbReference>
<feature type="transmembrane region" description="Helical" evidence="7">
    <location>
        <begin position="30"/>
        <end position="50"/>
    </location>
</feature>
<keyword evidence="3 7" id="KW-0808">Transferase</keyword>
<keyword evidence="6 7" id="KW-0472">Membrane</keyword>
<dbReference type="PANTHER" id="PTHR30589:SF0">
    <property type="entry name" value="PHOSPHATIDYLGLYCEROL--PROLIPOPROTEIN DIACYLGLYCERYL TRANSFERASE"/>
    <property type="match status" value="1"/>
</dbReference>
<comment type="similarity">
    <text evidence="1 7">Belongs to the Lgt family.</text>
</comment>
<keyword evidence="5 7" id="KW-1133">Transmembrane helix</keyword>
<evidence type="ECO:0000256" key="6">
    <source>
        <dbReference type="ARBA" id="ARBA00023136"/>
    </source>
</evidence>